<organism evidence="1 2">
    <name type="scientific">Desulforamulus putei DSM 12395</name>
    <dbReference type="NCBI Taxonomy" id="1121429"/>
    <lineage>
        <taxon>Bacteria</taxon>
        <taxon>Bacillati</taxon>
        <taxon>Bacillota</taxon>
        <taxon>Clostridia</taxon>
        <taxon>Eubacteriales</taxon>
        <taxon>Peptococcaceae</taxon>
        <taxon>Desulforamulus</taxon>
    </lineage>
</organism>
<dbReference type="STRING" id="1121429.SAMN02745133_00521"/>
<evidence type="ECO:0000313" key="2">
    <source>
        <dbReference type="Proteomes" id="UP000184148"/>
    </source>
</evidence>
<dbReference type="RefSeq" id="WP_084127623.1">
    <property type="nucleotide sequence ID" value="NZ_FQUY01000002.1"/>
</dbReference>
<protein>
    <submittedName>
        <fullName evidence="1">Uncharacterized protein</fullName>
    </submittedName>
</protein>
<dbReference type="EMBL" id="FQUY01000002">
    <property type="protein sequence ID" value="SHE49792.1"/>
    <property type="molecule type" value="Genomic_DNA"/>
</dbReference>
<dbReference type="OrthoDB" id="1550253at2"/>
<sequence length="569" mass="64571">MSGLPPLFPGTLSITEMDKGEWKENKNPAMRLFGKRFFIDQRAMDLLVEFLAVALAEKKIAAEGEKTGRTPLWNADALPPLSDLRSWPAAAALFYRLPVYLNLKLFAFFRLTPPDKRHPVHEEQYRELGRRLREKPGLAEGGKVDKAVEILKQLLGGLQGAGFDRVWSARTFYPLAPALLMQETLFNFSTAKSKKVNGWEDIIDYFNIYFSVSKHRFLARGGELLYLQLCNLFRTDPDVFATWLAEWRALMILRPEEADLEKLHENLSRELKKLGEGRVSRILHKLADYIENLDPATSRKVTEKVSKSELKCEYCAAETWPETYLFAVELYRLLQAALDPAERLDMLMLLCVLQVLRTLCAQSARYGGREGQTVSLSNPLGYAWLFTPGRASPALRLAAAGNLQVVQTMIYTALRHPALKQYVQRAVKEVMGKKDEEALKKEENKLWREADDKYGYKLLLSLGKQSGIIVPRTGPGARFVLGERLLRLLVLTVLPPGQRCTYPEFLQQVYLHFGIALEGRQLLEALRFTGQFVGHDFAGQDKDWPVAMLRAAGFLEELSDAFSLVVNPF</sequence>
<dbReference type="Proteomes" id="UP000184148">
    <property type="component" value="Unassembled WGS sequence"/>
</dbReference>
<reference evidence="2" key="1">
    <citation type="submission" date="2016-11" db="EMBL/GenBank/DDBJ databases">
        <authorList>
            <person name="Varghese N."/>
            <person name="Submissions S."/>
        </authorList>
    </citation>
    <scope>NUCLEOTIDE SEQUENCE [LARGE SCALE GENOMIC DNA]</scope>
    <source>
        <strain evidence="2">DSM 12395</strain>
    </source>
</reference>
<accession>A0A1M4TZ41</accession>
<keyword evidence="2" id="KW-1185">Reference proteome</keyword>
<proteinExistence type="predicted"/>
<evidence type="ECO:0000313" key="1">
    <source>
        <dbReference type="EMBL" id="SHE49792.1"/>
    </source>
</evidence>
<name>A0A1M4TZ41_9FIRM</name>
<gene>
    <name evidence="1" type="ORF">SAMN02745133_00521</name>
</gene>
<dbReference type="AlphaFoldDB" id="A0A1M4TZ41"/>